<protein>
    <submittedName>
        <fullName evidence="2">Uncharacterized protein</fullName>
    </submittedName>
</protein>
<dbReference type="AlphaFoldDB" id="A0A645BNZ4"/>
<evidence type="ECO:0000256" key="1">
    <source>
        <dbReference type="SAM" id="MobiDB-lite"/>
    </source>
</evidence>
<dbReference type="EMBL" id="VSSQ01021397">
    <property type="protein sequence ID" value="MPM66957.1"/>
    <property type="molecule type" value="Genomic_DNA"/>
</dbReference>
<gene>
    <name evidence="2" type="ORF">SDC9_113871</name>
</gene>
<organism evidence="2">
    <name type="scientific">bioreactor metagenome</name>
    <dbReference type="NCBI Taxonomy" id="1076179"/>
    <lineage>
        <taxon>unclassified sequences</taxon>
        <taxon>metagenomes</taxon>
        <taxon>ecological metagenomes</taxon>
    </lineage>
</organism>
<sequence length="167" mass="18847">MGVAPCQCLPGVLGGREHIDPELPAQTHLDGQILKGLSPCFRRHRDLDGSDHVRRRDAGQRDDSLILREVVDPARLGGDGSRIGQVEREPRHRGRHRSPFARIPFPDEVGRTRLHLAQSVGVPLLHVTILELGLREVREPQRHQGERLRIVQRDVDSGVHRRELLGE</sequence>
<accession>A0A645BNZ4</accession>
<proteinExistence type="predicted"/>
<comment type="caution">
    <text evidence="2">The sequence shown here is derived from an EMBL/GenBank/DDBJ whole genome shotgun (WGS) entry which is preliminary data.</text>
</comment>
<evidence type="ECO:0000313" key="2">
    <source>
        <dbReference type="EMBL" id="MPM66957.1"/>
    </source>
</evidence>
<feature type="region of interest" description="Disordered" evidence="1">
    <location>
        <begin position="78"/>
        <end position="101"/>
    </location>
</feature>
<reference evidence="2" key="1">
    <citation type="submission" date="2019-08" db="EMBL/GenBank/DDBJ databases">
        <authorList>
            <person name="Kucharzyk K."/>
            <person name="Murdoch R.W."/>
            <person name="Higgins S."/>
            <person name="Loffler F."/>
        </authorList>
    </citation>
    <scope>NUCLEOTIDE SEQUENCE</scope>
</reference>
<name>A0A645BNZ4_9ZZZZ</name>